<dbReference type="PANTHER" id="PTHR30246:SF1">
    <property type="entry name" value="2-DEHYDRO-3-DEOXY-6-PHOSPHOGALACTONATE ALDOLASE-RELATED"/>
    <property type="match status" value="1"/>
</dbReference>
<dbReference type="Pfam" id="PF01081">
    <property type="entry name" value="Aldolase"/>
    <property type="match status" value="1"/>
</dbReference>
<organism evidence="6">
    <name type="scientific">marine sediment metagenome</name>
    <dbReference type="NCBI Taxonomy" id="412755"/>
    <lineage>
        <taxon>unclassified sequences</taxon>
        <taxon>metagenomes</taxon>
        <taxon>ecological metagenomes</taxon>
    </lineage>
</organism>
<evidence type="ECO:0000256" key="4">
    <source>
        <dbReference type="ARBA" id="ARBA00023239"/>
    </source>
</evidence>
<keyword evidence="4" id="KW-0456">Lyase</keyword>
<dbReference type="EMBL" id="BART01030076">
    <property type="protein sequence ID" value="GAH13885.1"/>
    <property type="molecule type" value="Genomic_DNA"/>
</dbReference>
<comment type="pathway">
    <text evidence="1">Carbohydrate acid metabolism.</text>
</comment>
<reference evidence="6" key="1">
    <citation type="journal article" date="2014" name="Front. Microbiol.">
        <title>High frequency of phylogenetically diverse reductive dehalogenase-homologous genes in deep subseafloor sedimentary metagenomes.</title>
        <authorList>
            <person name="Kawai M."/>
            <person name="Futagami T."/>
            <person name="Toyoda A."/>
            <person name="Takaki Y."/>
            <person name="Nishi S."/>
            <person name="Hori S."/>
            <person name="Arai W."/>
            <person name="Tsubouchi T."/>
            <person name="Morono Y."/>
            <person name="Uchiyama I."/>
            <person name="Ito T."/>
            <person name="Fujiyama A."/>
            <person name="Inagaki F."/>
            <person name="Takami H."/>
        </authorList>
    </citation>
    <scope>NUCLEOTIDE SEQUENCE</scope>
    <source>
        <strain evidence="6">Expedition CK06-06</strain>
    </source>
</reference>
<dbReference type="AlphaFoldDB" id="X1E0C4"/>
<sequence length="121" mass="12809">MGEIIAKLGKYKLIPVVTINKIEGAIPLGEAIINGGLPVVEILFRSTLASEAIKILTKKFPELLVGAGTVLSIEQIKQAITAGAKFIVSPGFNPKVVDYCLENDIPIIPGISSPTLIEMAL</sequence>
<dbReference type="InterPro" id="IPR013785">
    <property type="entry name" value="Aldolase_TIM"/>
</dbReference>
<dbReference type="PANTHER" id="PTHR30246">
    <property type="entry name" value="2-KETO-3-DEOXY-6-PHOSPHOGLUCONATE ALDOLASE"/>
    <property type="match status" value="1"/>
</dbReference>
<evidence type="ECO:0000313" key="6">
    <source>
        <dbReference type="EMBL" id="GAH13885.1"/>
    </source>
</evidence>
<gene>
    <name evidence="6" type="ORF">S01H4_52599</name>
</gene>
<name>X1E0C4_9ZZZZ</name>
<evidence type="ECO:0000256" key="1">
    <source>
        <dbReference type="ARBA" id="ARBA00004761"/>
    </source>
</evidence>
<feature type="non-terminal residue" evidence="6">
    <location>
        <position position="121"/>
    </location>
</feature>
<dbReference type="InterPro" id="IPR000887">
    <property type="entry name" value="Aldlse_KDPG_KHG"/>
</dbReference>
<evidence type="ECO:0000256" key="5">
    <source>
        <dbReference type="ARBA" id="ARBA00023277"/>
    </source>
</evidence>
<evidence type="ECO:0000256" key="3">
    <source>
        <dbReference type="ARBA" id="ARBA00011233"/>
    </source>
</evidence>
<keyword evidence="5" id="KW-0119">Carbohydrate metabolism</keyword>
<accession>X1E0C4</accession>
<dbReference type="CDD" id="cd00452">
    <property type="entry name" value="KDPG_aldolase"/>
    <property type="match status" value="1"/>
</dbReference>
<dbReference type="GO" id="GO:0016829">
    <property type="term" value="F:lyase activity"/>
    <property type="evidence" value="ECO:0007669"/>
    <property type="project" value="UniProtKB-KW"/>
</dbReference>
<dbReference type="SUPFAM" id="SSF51569">
    <property type="entry name" value="Aldolase"/>
    <property type="match status" value="1"/>
</dbReference>
<proteinExistence type="inferred from homology"/>
<comment type="similarity">
    <text evidence="2">Belongs to the KHG/KDPG aldolase family.</text>
</comment>
<comment type="caution">
    <text evidence="6">The sequence shown here is derived from an EMBL/GenBank/DDBJ whole genome shotgun (WGS) entry which is preliminary data.</text>
</comment>
<evidence type="ECO:0008006" key="7">
    <source>
        <dbReference type="Google" id="ProtNLM"/>
    </source>
</evidence>
<protein>
    <recommendedName>
        <fullName evidence="7">2-dehydro-3-deoxy-phosphogluconate aldolase</fullName>
    </recommendedName>
</protein>
<dbReference type="Gene3D" id="3.20.20.70">
    <property type="entry name" value="Aldolase class I"/>
    <property type="match status" value="1"/>
</dbReference>
<comment type="subunit">
    <text evidence="3">Homotrimer.</text>
</comment>
<evidence type="ECO:0000256" key="2">
    <source>
        <dbReference type="ARBA" id="ARBA00006906"/>
    </source>
</evidence>